<reference evidence="2" key="1">
    <citation type="journal article" date="2019" name="Sci. Rep.">
        <title>Draft genome of Tanacetum cinerariifolium, the natural source of mosquito coil.</title>
        <authorList>
            <person name="Yamashiro T."/>
            <person name="Shiraishi A."/>
            <person name="Satake H."/>
            <person name="Nakayama K."/>
        </authorList>
    </citation>
    <scope>NUCLEOTIDE SEQUENCE</scope>
</reference>
<gene>
    <name evidence="2" type="ORF">Tci_023519</name>
</gene>
<feature type="compositionally biased region" description="Acidic residues" evidence="1">
    <location>
        <begin position="158"/>
        <end position="167"/>
    </location>
</feature>
<dbReference type="EMBL" id="BKCJ010002883">
    <property type="protein sequence ID" value="GEU51541.1"/>
    <property type="molecule type" value="Genomic_DNA"/>
</dbReference>
<feature type="region of interest" description="Disordered" evidence="1">
    <location>
        <begin position="472"/>
        <end position="565"/>
    </location>
</feature>
<name>A0A6L2KPU6_TANCI</name>
<dbReference type="AlphaFoldDB" id="A0A6L2KPU6"/>
<accession>A0A6L2KPU6</accession>
<evidence type="ECO:0000256" key="1">
    <source>
        <dbReference type="SAM" id="MobiDB-lite"/>
    </source>
</evidence>
<protein>
    <submittedName>
        <fullName evidence="2">Uncharacterized protein</fullName>
    </submittedName>
</protein>
<feature type="region of interest" description="Disordered" evidence="1">
    <location>
        <begin position="112"/>
        <end position="228"/>
    </location>
</feature>
<comment type="caution">
    <text evidence="2">The sequence shown here is derived from an EMBL/GenBank/DDBJ whole genome shotgun (WGS) entry which is preliminary data.</text>
</comment>
<evidence type="ECO:0000313" key="2">
    <source>
        <dbReference type="EMBL" id="GEU51541.1"/>
    </source>
</evidence>
<feature type="compositionally biased region" description="Polar residues" evidence="1">
    <location>
        <begin position="123"/>
        <end position="133"/>
    </location>
</feature>
<sequence length="754" mass="85434">MHTSRDDYSINTLRFVSAKEETQIYDAILLESLTSPKIKETQAYQTYLGQSNRVKRPAKKSTKTPARGVVIRETLEMSLTKKEKVDVTYGKGIKILSQVALTKDARFKEVRKKSMRDFHKTHPSGSGTVTKTAPSVAKIKPFATSEGTGVKPRVPNVAEEESSENSDDDKTQSDNELESDSEHETNESESGLESDHHESDENEEEDDDEDEANITNKAEGDEDEEMDYTTSQLYDDVDIRLNEPVDTDEGFVQEEGTDVVMTNVQQGNENLEILQVIEYAHVTLSTVPQKLKVLITNTSHLSDLATKFLNFSDVPHVDYEIVSPLYVHVHHEVPSQQTPTLLTVPVSVILDSSPVLSTVIPQSLPFFIPPAQQSSPTPPPITEAINPQSALPNFASIMPKEVSNFAPPVIQSMITVTVTEFKLKKILIDKMDKSESYLAAPENRDCYEGLKKSFDIDKTYFSTYGKVYSLKRSQKHKDIDEDPSVGSDRGLKKRKTRKDAEPSTGPKSKESQSSSSKGDKSKSKSSGKSIQSEEPKFEVADSDMPHDQEENLDNDDEPKEKVASKRDWEQRKTFYAYARGMQSKHDVYSTKRILAVTQVEIKEGDFPRLHINDIEDMLLLVAHNQLTNLLGDNVSDFTIALRMFTRSLVIHKRVEDLLLEVESERNRLMHSNELYKFSDGTLTRLQTSLGDITNNIRMEYLPKRRRSTLEKNRANIMIKAIDKQLKERRMMRSLEKIVGGRDYETDLWLLQRTI</sequence>
<organism evidence="2">
    <name type="scientific">Tanacetum cinerariifolium</name>
    <name type="common">Dalmatian daisy</name>
    <name type="synonym">Chrysanthemum cinerariifolium</name>
    <dbReference type="NCBI Taxonomy" id="118510"/>
    <lineage>
        <taxon>Eukaryota</taxon>
        <taxon>Viridiplantae</taxon>
        <taxon>Streptophyta</taxon>
        <taxon>Embryophyta</taxon>
        <taxon>Tracheophyta</taxon>
        <taxon>Spermatophyta</taxon>
        <taxon>Magnoliopsida</taxon>
        <taxon>eudicotyledons</taxon>
        <taxon>Gunneridae</taxon>
        <taxon>Pentapetalae</taxon>
        <taxon>asterids</taxon>
        <taxon>campanulids</taxon>
        <taxon>Asterales</taxon>
        <taxon>Asteraceae</taxon>
        <taxon>Asteroideae</taxon>
        <taxon>Anthemideae</taxon>
        <taxon>Anthemidinae</taxon>
        <taxon>Tanacetum</taxon>
    </lineage>
</organism>
<feature type="compositionally biased region" description="Basic and acidic residues" evidence="1">
    <location>
        <begin position="531"/>
        <end position="549"/>
    </location>
</feature>
<feature type="compositionally biased region" description="Acidic residues" evidence="1">
    <location>
        <begin position="200"/>
        <end position="212"/>
    </location>
</feature>
<proteinExistence type="predicted"/>